<dbReference type="PANTHER" id="PTHR33284">
    <property type="entry name" value="RIBOSOMAL PROTEIN L25/GLN-TRNA SYNTHETASE, ANTI-CODON-BINDING DOMAIN-CONTAINING PROTEIN"/>
    <property type="match status" value="1"/>
</dbReference>
<dbReference type="GO" id="GO:0022625">
    <property type="term" value="C:cytosolic large ribosomal subunit"/>
    <property type="evidence" value="ECO:0007669"/>
    <property type="project" value="TreeGrafter"/>
</dbReference>
<feature type="domain" description="Large ribosomal subunit protein bL25 beta" evidence="7">
    <location>
        <begin position="104"/>
        <end position="195"/>
    </location>
</feature>
<evidence type="ECO:0000259" key="6">
    <source>
        <dbReference type="Pfam" id="PF01386"/>
    </source>
</evidence>
<evidence type="ECO:0000256" key="1">
    <source>
        <dbReference type="ARBA" id="ARBA00022730"/>
    </source>
</evidence>
<comment type="subunit">
    <text evidence="5">Part of the 50S ribosomal subunit; part of the 5S rRNA/L5/L18/L25 subcomplex. Contacts the 5S rRNA. Binds to the 5S rRNA independently of L5 and L18.</text>
</comment>
<dbReference type="OrthoDB" id="9806411at2"/>
<evidence type="ECO:0000259" key="7">
    <source>
        <dbReference type="Pfam" id="PF14693"/>
    </source>
</evidence>
<dbReference type="InterPro" id="IPR029751">
    <property type="entry name" value="Ribosomal_L25_dom"/>
</dbReference>
<evidence type="ECO:0000256" key="2">
    <source>
        <dbReference type="ARBA" id="ARBA00022884"/>
    </source>
</evidence>
<dbReference type="HAMAP" id="MF_01334">
    <property type="entry name" value="Ribosomal_bL25_CTC"/>
    <property type="match status" value="1"/>
</dbReference>
<evidence type="ECO:0000313" key="8">
    <source>
        <dbReference type="EMBL" id="SIO07603.1"/>
    </source>
</evidence>
<evidence type="ECO:0000256" key="5">
    <source>
        <dbReference type="HAMAP-Rule" id="MF_01334"/>
    </source>
</evidence>
<dbReference type="CDD" id="cd00495">
    <property type="entry name" value="Ribosomal_L25_TL5_CTC"/>
    <property type="match status" value="1"/>
</dbReference>
<gene>
    <name evidence="5" type="primary">rplY</name>
    <name evidence="5" type="synonym">ctc</name>
    <name evidence="8" type="ORF">SAMN05443662_1369</name>
</gene>
<dbReference type="Gene3D" id="2.170.120.20">
    <property type="entry name" value="Ribosomal protein L25, beta domain"/>
    <property type="match status" value="1"/>
</dbReference>
<proteinExistence type="inferred from homology"/>
<dbReference type="SUPFAM" id="SSF50715">
    <property type="entry name" value="Ribosomal protein L25-like"/>
    <property type="match status" value="1"/>
</dbReference>
<name>A0A1N6GJ95_9GAMM</name>
<dbReference type="InterPro" id="IPR001021">
    <property type="entry name" value="Ribosomal_bL25_long"/>
</dbReference>
<dbReference type="PANTHER" id="PTHR33284:SF1">
    <property type="entry name" value="RIBOSOMAL PROTEIN L25_GLN-TRNA SYNTHETASE, ANTI-CODON-BINDING DOMAIN-CONTAINING PROTEIN"/>
    <property type="match status" value="1"/>
</dbReference>
<keyword evidence="4 5" id="KW-0687">Ribonucleoprotein</keyword>
<dbReference type="InterPro" id="IPR011035">
    <property type="entry name" value="Ribosomal_bL25/Gln-tRNA_synth"/>
</dbReference>
<organism evidence="8 9">
    <name type="scientific">Sulfurivirga caldicuralii</name>
    <dbReference type="NCBI Taxonomy" id="364032"/>
    <lineage>
        <taxon>Bacteria</taxon>
        <taxon>Pseudomonadati</taxon>
        <taxon>Pseudomonadota</taxon>
        <taxon>Gammaproteobacteria</taxon>
        <taxon>Thiotrichales</taxon>
        <taxon>Piscirickettsiaceae</taxon>
        <taxon>Sulfurivirga</taxon>
    </lineage>
</organism>
<dbReference type="AlphaFoldDB" id="A0A1N6GJ95"/>
<reference evidence="9" key="1">
    <citation type="submission" date="2016-11" db="EMBL/GenBank/DDBJ databases">
        <authorList>
            <person name="Varghese N."/>
            <person name="Submissions S."/>
        </authorList>
    </citation>
    <scope>NUCLEOTIDE SEQUENCE [LARGE SCALE GENOMIC DNA]</scope>
    <source>
        <strain evidence="9">DSM 17737</strain>
    </source>
</reference>
<dbReference type="EMBL" id="FSRE01000003">
    <property type="protein sequence ID" value="SIO07603.1"/>
    <property type="molecule type" value="Genomic_DNA"/>
</dbReference>
<dbReference type="InterPro" id="IPR020930">
    <property type="entry name" value="Ribosomal_uL5_bac-type"/>
</dbReference>
<dbReference type="InterPro" id="IPR020057">
    <property type="entry name" value="Ribosomal_bL25_b-dom"/>
</dbReference>
<dbReference type="NCBIfam" id="TIGR00731">
    <property type="entry name" value="bL25_bact_ctc"/>
    <property type="match status" value="1"/>
</dbReference>
<comment type="function">
    <text evidence="5">This is one of the proteins that binds to the 5S RNA in the ribosome where it forms part of the central protuberance.</text>
</comment>
<accession>A0A1N6GJ95</accession>
<keyword evidence="3 5" id="KW-0689">Ribosomal protein</keyword>
<dbReference type="NCBIfam" id="NF004130">
    <property type="entry name" value="PRK05618.1-5"/>
    <property type="match status" value="1"/>
</dbReference>
<keyword evidence="2 5" id="KW-0694">RNA-binding</keyword>
<evidence type="ECO:0000256" key="3">
    <source>
        <dbReference type="ARBA" id="ARBA00022980"/>
    </source>
</evidence>
<keyword evidence="1 5" id="KW-0699">rRNA-binding</keyword>
<sequence length="198" mass="22258">MSGYDTVWKVQKRTDEGKGASRRLRRQGKVPGVIYGADKDAVLITIDSNFIEHTIEDPRVYNTIITIEVEGGDKETAVLKEVQRHQVNGRVTHVDFQRIDENRKIKKRVPLRFVGQDRAPGVKMGGFMTFFLSSVEIRCYPKDLPAEIVVDVSDMMPGTTKRLSDIPLPQGVELTALLHGKPEYDQAVVAVSKPKIKK</sequence>
<dbReference type="RefSeq" id="WP_074201634.1">
    <property type="nucleotide sequence ID" value="NZ_FSRE01000003.1"/>
</dbReference>
<dbReference type="Pfam" id="PF01386">
    <property type="entry name" value="Ribosomal_L25p"/>
    <property type="match status" value="1"/>
</dbReference>
<dbReference type="Gene3D" id="2.40.240.10">
    <property type="entry name" value="Ribosomal Protein L25, Chain P"/>
    <property type="match status" value="1"/>
</dbReference>
<protein>
    <recommendedName>
        <fullName evidence="5">Large ribosomal subunit protein bL25</fullName>
    </recommendedName>
    <alternativeName>
        <fullName evidence="5">General stress protein CTC</fullName>
    </alternativeName>
</protein>
<comment type="similarity">
    <text evidence="5">Belongs to the bacterial ribosomal protein bL25 family. CTC subfamily.</text>
</comment>
<dbReference type="Pfam" id="PF14693">
    <property type="entry name" value="Ribosomal_TL5_C"/>
    <property type="match status" value="1"/>
</dbReference>
<feature type="domain" description="Large ribosomal subunit protein bL25 L25" evidence="6">
    <location>
        <begin position="9"/>
        <end position="96"/>
    </location>
</feature>
<dbReference type="GO" id="GO:0003735">
    <property type="term" value="F:structural constituent of ribosome"/>
    <property type="evidence" value="ECO:0007669"/>
    <property type="project" value="InterPro"/>
</dbReference>
<dbReference type="InterPro" id="IPR020056">
    <property type="entry name" value="Rbsml_bL25/Gln-tRNA_synth_N"/>
</dbReference>
<dbReference type="GO" id="GO:0008097">
    <property type="term" value="F:5S rRNA binding"/>
    <property type="evidence" value="ECO:0007669"/>
    <property type="project" value="InterPro"/>
</dbReference>
<dbReference type="STRING" id="364032.SAMN05443662_1369"/>
<dbReference type="NCBIfam" id="NF004612">
    <property type="entry name" value="PRK05943.1"/>
    <property type="match status" value="1"/>
</dbReference>
<dbReference type="Proteomes" id="UP000198461">
    <property type="component" value="Unassembled WGS sequence"/>
</dbReference>
<keyword evidence="9" id="KW-1185">Reference proteome</keyword>
<evidence type="ECO:0000256" key="4">
    <source>
        <dbReference type="ARBA" id="ARBA00023274"/>
    </source>
</evidence>
<dbReference type="InterPro" id="IPR037121">
    <property type="entry name" value="Ribosomal_bL25_C"/>
</dbReference>
<dbReference type="GO" id="GO:0006412">
    <property type="term" value="P:translation"/>
    <property type="evidence" value="ECO:0007669"/>
    <property type="project" value="UniProtKB-UniRule"/>
</dbReference>
<evidence type="ECO:0000313" key="9">
    <source>
        <dbReference type="Proteomes" id="UP000198461"/>
    </source>
</evidence>